<dbReference type="GO" id="GO:0008270">
    <property type="term" value="F:zinc ion binding"/>
    <property type="evidence" value="ECO:0007669"/>
    <property type="project" value="InterPro"/>
</dbReference>
<keyword evidence="5" id="KW-1185">Reference proteome</keyword>
<accession>A0A841FDJ7</accession>
<dbReference type="AlphaFoldDB" id="A0A841FDJ7"/>
<dbReference type="Proteomes" id="UP000548476">
    <property type="component" value="Unassembled WGS sequence"/>
</dbReference>
<feature type="compositionally biased region" description="Low complexity" evidence="2">
    <location>
        <begin position="449"/>
        <end position="460"/>
    </location>
</feature>
<feature type="domain" description="HNH nuclease" evidence="3">
    <location>
        <begin position="319"/>
        <end position="371"/>
    </location>
</feature>
<protein>
    <recommendedName>
        <fullName evidence="3">HNH nuclease domain-containing protein</fullName>
    </recommendedName>
</protein>
<reference evidence="4 5" key="1">
    <citation type="submission" date="2020-08" db="EMBL/GenBank/DDBJ databases">
        <title>Genomic Encyclopedia of Type Strains, Phase IV (KMG-IV): sequencing the most valuable type-strain genomes for metagenomic binning, comparative biology and taxonomic classification.</title>
        <authorList>
            <person name="Goeker M."/>
        </authorList>
    </citation>
    <scope>NUCLEOTIDE SEQUENCE [LARGE SCALE GENOMIC DNA]</scope>
    <source>
        <strain evidence="4 5">YIM 65646</strain>
    </source>
</reference>
<evidence type="ECO:0000313" key="4">
    <source>
        <dbReference type="EMBL" id="MBB6035351.1"/>
    </source>
</evidence>
<name>A0A841FDJ7_9ACTN</name>
<dbReference type="CDD" id="cd00085">
    <property type="entry name" value="HNHc"/>
    <property type="match status" value="1"/>
</dbReference>
<proteinExistence type="inferred from homology"/>
<evidence type="ECO:0000313" key="5">
    <source>
        <dbReference type="Proteomes" id="UP000548476"/>
    </source>
</evidence>
<dbReference type="SMART" id="SM00507">
    <property type="entry name" value="HNHc"/>
    <property type="match status" value="1"/>
</dbReference>
<feature type="compositionally biased region" description="Basic residues" evidence="2">
    <location>
        <begin position="529"/>
        <end position="547"/>
    </location>
</feature>
<gene>
    <name evidence="4" type="ORF">HNR73_003208</name>
</gene>
<comment type="similarity">
    <text evidence="1">Belongs to the Rv1128c/1148c/1588c/1702c/1945/3466 family.</text>
</comment>
<dbReference type="RefSeq" id="WP_184788204.1">
    <property type="nucleotide sequence ID" value="NZ_BONT01000004.1"/>
</dbReference>
<evidence type="ECO:0000256" key="2">
    <source>
        <dbReference type="SAM" id="MobiDB-lite"/>
    </source>
</evidence>
<evidence type="ECO:0000256" key="1">
    <source>
        <dbReference type="ARBA" id="ARBA00023450"/>
    </source>
</evidence>
<dbReference type="GO" id="GO:0004519">
    <property type="term" value="F:endonuclease activity"/>
    <property type="evidence" value="ECO:0007669"/>
    <property type="project" value="InterPro"/>
</dbReference>
<dbReference type="GO" id="GO:0003676">
    <property type="term" value="F:nucleic acid binding"/>
    <property type="evidence" value="ECO:0007669"/>
    <property type="project" value="InterPro"/>
</dbReference>
<organism evidence="4 5">
    <name type="scientific">Phytomonospora endophytica</name>
    <dbReference type="NCBI Taxonomy" id="714109"/>
    <lineage>
        <taxon>Bacteria</taxon>
        <taxon>Bacillati</taxon>
        <taxon>Actinomycetota</taxon>
        <taxon>Actinomycetes</taxon>
        <taxon>Micromonosporales</taxon>
        <taxon>Micromonosporaceae</taxon>
        <taxon>Phytomonospora</taxon>
    </lineage>
</organism>
<dbReference type="InterPro" id="IPR003870">
    <property type="entry name" value="DUF222"/>
</dbReference>
<feature type="region of interest" description="Disordered" evidence="2">
    <location>
        <begin position="449"/>
        <end position="547"/>
    </location>
</feature>
<comment type="caution">
    <text evidence="4">The sequence shown here is derived from an EMBL/GenBank/DDBJ whole genome shotgun (WGS) entry which is preliminary data.</text>
</comment>
<dbReference type="Gene3D" id="1.10.30.50">
    <property type="match status" value="1"/>
</dbReference>
<dbReference type="InterPro" id="IPR002711">
    <property type="entry name" value="HNH"/>
</dbReference>
<dbReference type="InterPro" id="IPR003615">
    <property type="entry name" value="HNH_nuc"/>
</dbReference>
<sequence>MFVDSPELTNNVLNLLGDVRRTEGRILQHLASIHAQGGLASAGWNGSLAGWLIAKAGLAKYRAQLWQQAATHLEFLPATAYAVTTGAISIDQAAPVFRAVARGHRAALTDKFDEPIPSDYVPGRPLWTLDELFAELAQHEPVQTVNQAVKEFLNRVDAERQARDFERLQERRHVLFTPTLDGSWHLEGLLDPLAGASVQTALDSLMTPEGSTDQRSTGQRRADALRDLAETGTGANGRGVTTVVVTVDNLALTTDVTKLPSAGVAERRLTRPWADLEGAPLPVPIARKLACDARIIPAVLDSDGRVLDVGRAKRLVTTGLRQALAIEQPTCMFPRCTVSWRRADAHHIVPWAEGGRTDLDNLVHVCGRHHDAAHSANWTVHRDPDDGSIVWTGTAGEVHREPLQGRAVEARRRLAARAKADRSRITMPDILGDLEVPTDEVEAPETMVAAAASPDPGSAPKVTPDNELDPTSESGTRPRPETFAGPAMPADDSTESTSPACAVPSSKSRRKAGSKPHGKSSRPQGGQTRRQRPRQARNYRRQSGKQR</sequence>
<feature type="compositionally biased region" description="Basic residues" evidence="2">
    <location>
        <begin position="507"/>
        <end position="520"/>
    </location>
</feature>
<dbReference type="EMBL" id="JACHGT010000006">
    <property type="protein sequence ID" value="MBB6035351.1"/>
    <property type="molecule type" value="Genomic_DNA"/>
</dbReference>
<dbReference type="Pfam" id="PF02720">
    <property type="entry name" value="DUF222"/>
    <property type="match status" value="1"/>
</dbReference>
<dbReference type="Pfam" id="PF01844">
    <property type="entry name" value="HNH"/>
    <property type="match status" value="1"/>
</dbReference>
<evidence type="ECO:0000259" key="3">
    <source>
        <dbReference type="SMART" id="SM00507"/>
    </source>
</evidence>